<dbReference type="Pfam" id="PF00082">
    <property type="entry name" value="Peptidase_S8"/>
    <property type="match status" value="1"/>
</dbReference>
<dbReference type="SUPFAM" id="SSF54897">
    <property type="entry name" value="Protease propeptides/inhibitors"/>
    <property type="match status" value="1"/>
</dbReference>
<dbReference type="Gene3D" id="2.60.40.10">
    <property type="entry name" value="Immunoglobulins"/>
    <property type="match status" value="1"/>
</dbReference>
<dbReference type="InterPro" id="IPR000601">
    <property type="entry name" value="PKD_dom"/>
</dbReference>
<evidence type="ECO:0000256" key="1">
    <source>
        <dbReference type="ARBA" id="ARBA00011073"/>
    </source>
</evidence>
<keyword evidence="11" id="KW-1185">Reference proteome</keyword>
<dbReference type="InterPro" id="IPR022409">
    <property type="entry name" value="PKD/Chitinase_dom"/>
</dbReference>
<dbReference type="InterPro" id="IPR015500">
    <property type="entry name" value="Peptidase_S8_subtilisin-rel"/>
</dbReference>
<evidence type="ECO:0000256" key="2">
    <source>
        <dbReference type="ARBA" id="ARBA00022670"/>
    </source>
</evidence>
<dbReference type="Pfam" id="PF05922">
    <property type="entry name" value="Inhibitor_I9"/>
    <property type="match status" value="1"/>
</dbReference>
<gene>
    <name evidence="10" type="ORF">KJK29_34040</name>
</gene>
<evidence type="ECO:0000256" key="7">
    <source>
        <dbReference type="SAM" id="MobiDB-lite"/>
    </source>
</evidence>
<dbReference type="InterPro" id="IPR023827">
    <property type="entry name" value="Peptidase_S8_Asp-AS"/>
</dbReference>
<keyword evidence="2 5" id="KW-0645">Protease</keyword>
<keyword evidence="3 5" id="KW-0378">Hydrolase</keyword>
<dbReference type="Gene3D" id="3.30.70.80">
    <property type="entry name" value="Peptidase S8 propeptide/proteinase inhibitor I9"/>
    <property type="match status" value="1"/>
</dbReference>
<dbReference type="InterPro" id="IPR000209">
    <property type="entry name" value="Peptidase_S8/S53_dom"/>
</dbReference>
<dbReference type="EMBL" id="CP075896">
    <property type="protein sequence ID" value="QWB27216.1"/>
    <property type="molecule type" value="Genomic_DNA"/>
</dbReference>
<dbReference type="InterPro" id="IPR035986">
    <property type="entry name" value="PKD_dom_sf"/>
</dbReference>
<evidence type="ECO:0000256" key="4">
    <source>
        <dbReference type="ARBA" id="ARBA00022825"/>
    </source>
</evidence>
<dbReference type="PROSITE" id="PS00136">
    <property type="entry name" value="SUBTILASE_ASP"/>
    <property type="match status" value="1"/>
</dbReference>
<protein>
    <submittedName>
        <fullName evidence="10">S8 family serine peptidase</fullName>
    </submittedName>
</protein>
<reference evidence="11" key="1">
    <citation type="submission" date="2021-05" db="EMBL/GenBank/DDBJ databases">
        <title>Direct Submission.</title>
        <authorList>
            <person name="Li K."/>
            <person name="Gao J."/>
        </authorList>
    </citation>
    <scope>NUCLEOTIDE SEQUENCE [LARGE SCALE GENOMIC DNA]</scope>
    <source>
        <strain evidence="11">MG62</strain>
    </source>
</reference>
<comment type="similarity">
    <text evidence="1 5 6">Belongs to the peptidase S8 family.</text>
</comment>
<dbReference type="SUPFAM" id="SSF49299">
    <property type="entry name" value="PKD domain"/>
    <property type="match status" value="1"/>
</dbReference>
<dbReference type="InterPro" id="IPR050131">
    <property type="entry name" value="Peptidase_S8_subtilisin-like"/>
</dbReference>
<feature type="chain" id="PRO_5045423686" evidence="8">
    <location>
        <begin position="21"/>
        <end position="565"/>
    </location>
</feature>
<dbReference type="PANTHER" id="PTHR43806">
    <property type="entry name" value="PEPTIDASE S8"/>
    <property type="match status" value="1"/>
</dbReference>
<evidence type="ECO:0000256" key="8">
    <source>
        <dbReference type="SAM" id="SignalP"/>
    </source>
</evidence>
<feature type="active site" description="Charge relay system" evidence="5">
    <location>
        <position position="350"/>
    </location>
</feature>
<dbReference type="PROSITE" id="PS50093">
    <property type="entry name" value="PKD"/>
    <property type="match status" value="1"/>
</dbReference>
<dbReference type="InterPro" id="IPR013783">
    <property type="entry name" value="Ig-like_fold"/>
</dbReference>
<dbReference type="PRINTS" id="PR00723">
    <property type="entry name" value="SUBTILISIN"/>
</dbReference>
<dbReference type="CDD" id="cd00146">
    <property type="entry name" value="PKD"/>
    <property type="match status" value="1"/>
</dbReference>
<organism evidence="10 11">
    <name type="scientific">Streptomyces koelreuteriae</name>
    <dbReference type="NCBI Taxonomy" id="2838015"/>
    <lineage>
        <taxon>Bacteria</taxon>
        <taxon>Bacillati</taxon>
        <taxon>Actinomycetota</taxon>
        <taxon>Actinomycetes</taxon>
        <taxon>Kitasatosporales</taxon>
        <taxon>Streptomycetaceae</taxon>
        <taxon>Streptomyces</taxon>
    </lineage>
</organism>
<accession>A0ABX8G151</accession>
<evidence type="ECO:0000313" key="11">
    <source>
        <dbReference type="Proteomes" id="UP000679629"/>
    </source>
</evidence>
<dbReference type="Proteomes" id="UP000679629">
    <property type="component" value="Chromosome"/>
</dbReference>
<dbReference type="Gene3D" id="3.40.50.200">
    <property type="entry name" value="Peptidase S8/S53 domain"/>
    <property type="match status" value="1"/>
</dbReference>
<evidence type="ECO:0000256" key="5">
    <source>
        <dbReference type="PROSITE-ProRule" id="PRU01240"/>
    </source>
</evidence>
<evidence type="ECO:0000313" key="10">
    <source>
        <dbReference type="EMBL" id="QWB27216.1"/>
    </source>
</evidence>
<dbReference type="RefSeq" id="WP_215123006.1">
    <property type="nucleotide sequence ID" value="NZ_CP075896.1"/>
</dbReference>
<keyword evidence="4 5" id="KW-0720">Serine protease</keyword>
<proteinExistence type="inferred from homology"/>
<dbReference type="PROSITE" id="PS00138">
    <property type="entry name" value="SUBTILASE_SER"/>
    <property type="match status" value="1"/>
</dbReference>
<feature type="domain" description="PKD" evidence="9">
    <location>
        <begin position="505"/>
        <end position="525"/>
    </location>
</feature>
<dbReference type="InterPro" id="IPR023828">
    <property type="entry name" value="Peptidase_S8_Ser-AS"/>
</dbReference>
<keyword evidence="8" id="KW-0732">Signal</keyword>
<dbReference type="InterPro" id="IPR010259">
    <property type="entry name" value="S8pro/Inhibitor_I9"/>
</dbReference>
<dbReference type="Pfam" id="PF18911">
    <property type="entry name" value="PKD_4"/>
    <property type="match status" value="1"/>
</dbReference>
<dbReference type="InterPro" id="IPR036852">
    <property type="entry name" value="Peptidase_S8/S53_dom_sf"/>
</dbReference>
<evidence type="ECO:0000256" key="3">
    <source>
        <dbReference type="ARBA" id="ARBA00022801"/>
    </source>
</evidence>
<feature type="region of interest" description="Disordered" evidence="7">
    <location>
        <begin position="416"/>
        <end position="488"/>
    </location>
</feature>
<evidence type="ECO:0000256" key="6">
    <source>
        <dbReference type="RuleBase" id="RU003355"/>
    </source>
</evidence>
<dbReference type="SMART" id="SM00089">
    <property type="entry name" value="PKD"/>
    <property type="match status" value="1"/>
</dbReference>
<dbReference type="InterPro" id="IPR037045">
    <property type="entry name" value="S8pro/Inhibitor_I9_sf"/>
</dbReference>
<sequence length="565" mass="58192">MKRRVVITALSITAVGLTVAQGIGATPPDSPSPSKDGYIVVLKEQDKRPALFASGKPRVDITATYGAALDGFSAQLSRDEVSELSGDPAVAYVERDGEGRINGQQTPKGVSRIRALENKALKTGDGKDERVDADIAVLDTGVADHPDLNVVKRVNCSKVDKCVEDEGMDDDGHGSNVAGIAAEIDNDQGFTGVAPGARIHSLKILDEEGRGSTSEIVGALDWVTAHADTIDVVNISAGYTGETRAIADAVNRAIAKGIVVVVSAGNDGKDAKSASPANIPDAITVSNLADGDGKAGGQGDFAWCNKDNKNKDDTLSGDSNFGPSIDIAAPGECIQATGNKNDYSNWSGTSQAAPHVAGAAALIVSGSEKPKDREGVMAVRDKLLKAGQDNWTDTSKDGTKEPLLDVHDAGVFKPAFADAQDPEQPGKPTEPGEPTRPGEPTEPGEPTKSGEPTEPGKPTASGEPSEPGTPEAPSAPGTGRIEVSCDSSGTSCDLDAGALGSADGTYTWDFGDGTTGTGAKVTHAFPKGLGTYAPTVTYTDRDGKTVKATATVSCADFYNQMCHGF</sequence>
<feature type="signal peptide" evidence="8">
    <location>
        <begin position="1"/>
        <end position="20"/>
    </location>
</feature>
<dbReference type="SUPFAM" id="SSF52743">
    <property type="entry name" value="Subtilisin-like"/>
    <property type="match status" value="1"/>
</dbReference>
<dbReference type="PROSITE" id="PS51892">
    <property type="entry name" value="SUBTILASE"/>
    <property type="match status" value="1"/>
</dbReference>
<feature type="active site" description="Charge relay system" evidence="5">
    <location>
        <position position="173"/>
    </location>
</feature>
<feature type="active site" description="Charge relay system" evidence="5">
    <location>
        <position position="139"/>
    </location>
</feature>
<feature type="compositionally biased region" description="Low complexity" evidence="7">
    <location>
        <begin position="444"/>
        <end position="453"/>
    </location>
</feature>
<dbReference type="PANTHER" id="PTHR43806:SF11">
    <property type="entry name" value="CEREVISIN-RELATED"/>
    <property type="match status" value="1"/>
</dbReference>
<name>A0ABX8G151_9ACTN</name>
<evidence type="ECO:0000259" key="9">
    <source>
        <dbReference type="PROSITE" id="PS50093"/>
    </source>
</evidence>